<dbReference type="InterPro" id="IPR029063">
    <property type="entry name" value="SAM-dependent_MTases_sf"/>
</dbReference>
<dbReference type="RefSeq" id="WP_166277180.1">
    <property type="nucleotide sequence ID" value="NZ_JAANNP010000001.1"/>
</dbReference>
<sequence>MSLREAIRDRTPLAALELVRRTKHKSVGLRLRGDDVECPACHGRFSRLLPDAGGRLVVCPRCGTLERHRRMILFLRTRTDIGRSPLRVLHVAPEPSIRRELQGLGNLDYVTGDLFVEDVDVRLDVTDIQFKDAVFDVVICSHVLEHVDDDRAAMRELRRVLKPDGWALVDVPCDPSLPAVYEDPTITDPAQRLEHFGQEDHVRCYDVREFLERMRDAGFEVTEDPLEATPEQARRYVLGDGTALERSFLARPVPTA</sequence>
<dbReference type="Proteomes" id="UP000800981">
    <property type="component" value="Unassembled WGS sequence"/>
</dbReference>
<accession>A0ABX0GS72</accession>
<proteinExistence type="predicted"/>
<keyword evidence="1" id="KW-0808">Transferase</keyword>
<evidence type="ECO:0000313" key="2">
    <source>
        <dbReference type="Proteomes" id="UP000800981"/>
    </source>
</evidence>
<dbReference type="EMBL" id="JAANNP010000001">
    <property type="protein sequence ID" value="NHC12615.1"/>
    <property type="molecule type" value="Genomic_DNA"/>
</dbReference>
<comment type="caution">
    <text evidence="1">The sequence shown here is derived from an EMBL/GenBank/DDBJ whole genome shotgun (WGS) entry which is preliminary data.</text>
</comment>
<protein>
    <submittedName>
        <fullName evidence="1">Methyltransferase domain-containing protein</fullName>
    </submittedName>
</protein>
<organism evidence="1 2">
    <name type="scientific">Motilibacter deserti</name>
    <dbReference type="NCBI Taxonomy" id="2714956"/>
    <lineage>
        <taxon>Bacteria</taxon>
        <taxon>Bacillati</taxon>
        <taxon>Actinomycetota</taxon>
        <taxon>Actinomycetes</taxon>
        <taxon>Motilibacterales</taxon>
        <taxon>Motilibacteraceae</taxon>
        <taxon>Motilibacter</taxon>
    </lineage>
</organism>
<keyword evidence="1" id="KW-0489">Methyltransferase</keyword>
<dbReference type="GO" id="GO:0032259">
    <property type="term" value="P:methylation"/>
    <property type="evidence" value="ECO:0007669"/>
    <property type="project" value="UniProtKB-KW"/>
</dbReference>
<name>A0ABX0GS72_9ACTN</name>
<evidence type="ECO:0000313" key="1">
    <source>
        <dbReference type="EMBL" id="NHC12615.1"/>
    </source>
</evidence>
<keyword evidence="2" id="KW-1185">Reference proteome</keyword>
<reference evidence="1 2" key="1">
    <citation type="submission" date="2020-03" db="EMBL/GenBank/DDBJ databases">
        <title>Two novel Motilibacter sp.</title>
        <authorList>
            <person name="Liu S."/>
        </authorList>
    </citation>
    <scope>NUCLEOTIDE SEQUENCE [LARGE SCALE GENOMIC DNA]</scope>
    <source>
        <strain evidence="1 2">E257</strain>
    </source>
</reference>
<dbReference type="Pfam" id="PF13489">
    <property type="entry name" value="Methyltransf_23"/>
    <property type="match status" value="1"/>
</dbReference>
<dbReference type="GO" id="GO:0008168">
    <property type="term" value="F:methyltransferase activity"/>
    <property type="evidence" value="ECO:0007669"/>
    <property type="project" value="UniProtKB-KW"/>
</dbReference>
<dbReference type="SUPFAM" id="SSF53335">
    <property type="entry name" value="S-adenosyl-L-methionine-dependent methyltransferases"/>
    <property type="match status" value="1"/>
</dbReference>
<dbReference type="CDD" id="cd02440">
    <property type="entry name" value="AdoMet_MTases"/>
    <property type="match status" value="1"/>
</dbReference>
<dbReference type="Gene3D" id="3.40.50.150">
    <property type="entry name" value="Vaccinia Virus protein VP39"/>
    <property type="match status" value="1"/>
</dbReference>
<gene>
    <name evidence="1" type="ORF">G9H71_02315</name>
</gene>